<dbReference type="RefSeq" id="WP_022769921.1">
    <property type="nucleotide sequence ID" value="NC_022575.1"/>
</dbReference>
<dbReference type="EMBL" id="CP006771">
    <property type="protein sequence ID" value="AGX89128.1"/>
    <property type="molecule type" value="Genomic_DNA"/>
</dbReference>
<protein>
    <submittedName>
        <fullName evidence="1">Uncharacterized protein</fullName>
    </submittedName>
</protein>
<name>U5NFV3_9MOLU</name>
<proteinExistence type="predicted"/>
<evidence type="ECO:0000313" key="2">
    <source>
        <dbReference type="Proteomes" id="UP000017119"/>
    </source>
</evidence>
<organism evidence="1 2">
    <name type="scientific">Mycoplasma parvum str. Indiana</name>
    <dbReference type="NCBI Taxonomy" id="1403316"/>
    <lineage>
        <taxon>Bacteria</taxon>
        <taxon>Bacillati</taxon>
        <taxon>Mycoplasmatota</taxon>
        <taxon>Mollicutes</taxon>
        <taxon>Mycoplasmataceae</taxon>
        <taxon>Mycoplasma</taxon>
    </lineage>
</organism>
<keyword evidence="2" id="KW-1185">Reference proteome</keyword>
<dbReference type="PATRIC" id="fig|1403316.3.peg.357"/>
<dbReference type="HOGENOM" id="CLU_833724_0_0_14"/>
<dbReference type="Proteomes" id="UP000017119">
    <property type="component" value="Chromosome"/>
</dbReference>
<dbReference type="STRING" id="1403316.PRV_01950"/>
<reference evidence="1 2" key="1">
    <citation type="journal article" date="2013" name="Genome Announc.">
        <title>Genome Sequence of Mycoplasma parvum (Formerly Eperythrozoon parvum), a Diminutive Hemoplasma of the Pig.</title>
        <authorList>
            <person name="do Nascimento N.C."/>
            <person name="Dos Santos A.P."/>
            <person name="Chu Y."/>
            <person name="Guimaraes A.M."/>
            <person name="Pagliaro A."/>
            <person name="Messick J.B."/>
        </authorList>
    </citation>
    <scope>NUCLEOTIDE SEQUENCE [LARGE SCALE GENOMIC DNA]</scope>
    <source>
        <strain evidence="1 2">Indiana</strain>
    </source>
</reference>
<accession>U5NFV3</accession>
<sequence>MGIFGTKETTLKINNKKVIVNPPEMTFSPKKQHPFEKLNVKKLENTKEKIKIVSLCLNGDMLPEWIKNKGNQNLGKDDQKLSNIKNGDHVLQEVLRKFLDLIIGCQDRGEEMRESWFDRIVEKKDLGTMYINVRNKKYLDKLKLMKDQINYQRECKGKNLIGMFCKLEGNFKDSWKSEVKKVIEEKIWKILKQFMIGWVDLKKVKWGKNSASINTVEWEIKNGKNKKKVQIEYGSGYTDFEIGEWWFKTGLIQKGKEAILKELEQQKSNNKNDWVDRIKFMIGRNKANIEDFFKNWLWNELEKEFSEKLKSDCGMWNRGVSCPEGGLVY</sequence>
<dbReference type="KEGG" id="mpv:PRV_01950"/>
<gene>
    <name evidence="1" type="ORF">PRV_01950</name>
</gene>
<dbReference type="AlphaFoldDB" id="U5NFV3"/>
<evidence type="ECO:0000313" key="1">
    <source>
        <dbReference type="EMBL" id="AGX89128.1"/>
    </source>
</evidence>